<gene>
    <name evidence="1" type="ORF">BT96DRAFT_917216</name>
</gene>
<evidence type="ECO:0000313" key="1">
    <source>
        <dbReference type="EMBL" id="KAE9403829.1"/>
    </source>
</evidence>
<dbReference type="OrthoDB" id="3795764at2759"/>
<evidence type="ECO:0000313" key="2">
    <source>
        <dbReference type="Proteomes" id="UP000799118"/>
    </source>
</evidence>
<protein>
    <submittedName>
        <fullName evidence="1">Uncharacterized protein</fullName>
    </submittedName>
</protein>
<sequence length="104" mass="11820">MSYGCCVGKGWKPFIHELCVQLTELDAGVEFSQIKEKFGRMRIYNGFGQTLTGQEPTQWQRDQADKLIQETIRKADASCETCGAPGILRTKGWYNTACDEHKRD</sequence>
<name>A0A6A4HZ57_9AGAR</name>
<proteinExistence type="predicted"/>
<organism evidence="1 2">
    <name type="scientific">Gymnopus androsaceus JB14</name>
    <dbReference type="NCBI Taxonomy" id="1447944"/>
    <lineage>
        <taxon>Eukaryota</taxon>
        <taxon>Fungi</taxon>
        <taxon>Dikarya</taxon>
        <taxon>Basidiomycota</taxon>
        <taxon>Agaricomycotina</taxon>
        <taxon>Agaricomycetes</taxon>
        <taxon>Agaricomycetidae</taxon>
        <taxon>Agaricales</taxon>
        <taxon>Marasmiineae</taxon>
        <taxon>Omphalotaceae</taxon>
        <taxon>Gymnopus</taxon>
    </lineage>
</organism>
<dbReference type="AlphaFoldDB" id="A0A6A4HZ57"/>
<keyword evidence="2" id="KW-1185">Reference proteome</keyword>
<reference evidence="1" key="1">
    <citation type="journal article" date="2019" name="Environ. Microbiol.">
        <title>Fungal ecological strategies reflected in gene transcription - a case study of two litter decomposers.</title>
        <authorList>
            <person name="Barbi F."/>
            <person name="Kohler A."/>
            <person name="Barry K."/>
            <person name="Baskaran P."/>
            <person name="Daum C."/>
            <person name="Fauchery L."/>
            <person name="Ihrmark K."/>
            <person name="Kuo A."/>
            <person name="LaButti K."/>
            <person name="Lipzen A."/>
            <person name="Morin E."/>
            <person name="Grigoriev I.V."/>
            <person name="Henrissat B."/>
            <person name="Lindahl B."/>
            <person name="Martin F."/>
        </authorList>
    </citation>
    <scope>NUCLEOTIDE SEQUENCE</scope>
    <source>
        <strain evidence="1">JB14</strain>
    </source>
</reference>
<dbReference type="EMBL" id="ML769421">
    <property type="protein sequence ID" value="KAE9403829.1"/>
    <property type="molecule type" value="Genomic_DNA"/>
</dbReference>
<dbReference type="Proteomes" id="UP000799118">
    <property type="component" value="Unassembled WGS sequence"/>
</dbReference>
<accession>A0A6A4HZ57</accession>